<feature type="non-terminal residue" evidence="2">
    <location>
        <position position="523"/>
    </location>
</feature>
<evidence type="ECO:0000313" key="2">
    <source>
        <dbReference type="EMBL" id="CAB0044416.1"/>
    </source>
</evidence>
<protein>
    <submittedName>
        <fullName evidence="2">Uncharacterized protein</fullName>
    </submittedName>
</protein>
<proteinExistence type="predicted"/>
<dbReference type="AlphaFoldDB" id="A0A6H5J430"/>
<sequence length="523" mass="60124">MIFRGIYILTSLRRYTDSKVLRELVQVCAHDNLSKRGRERGKDRGRSIPLIGSTREYNAAELRLKEVNRSSVIARKQLQPRLRIFKGRIHSRDHFEKTKNLGNSLLRHPYLIHLTGAAEKTRCSECSRRSALATSRKTCACSRARSGSFEAETTPRRTRKCTARPAYIYFIATCAFGYMQTSLVDRESLTMLCFEKNQHKKLQQQQKRMYIARIEVICIDVPQPQCSSRILEARKKNVCETNLGLEYGVNSLVDFGEVTLAQEPRHLLRIDRCHAFFSNKIANLFARARGAQLYCETRPILCMCVSFDHYPSLGARETHRILHSRTRGPSRELITNHTFPRATIYYFPRNLVTHNVFAAAIDFDISVRGSHLAAIMRLIIALATHFIYYTISVSCPGRGAPRSNDERELLLPPRIDRIIMMSMRELNYYAECDRRARRSRCSRWHLWRTAPCNSPRAKCSRAIFPSHGHAARENSLSLGLHEITNAQREGEVQWKFVAEAAREQRSSSSAESRPNQGQCNKQC</sequence>
<keyword evidence="3" id="KW-1185">Reference proteome</keyword>
<accession>A0A6H5J430</accession>
<dbReference type="Proteomes" id="UP000479190">
    <property type="component" value="Unassembled WGS sequence"/>
</dbReference>
<reference evidence="2 3" key="1">
    <citation type="submission" date="2020-02" db="EMBL/GenBank/DDBJ databases">
        <authorList>
            <person name="Ferguson B K."/>
        </authorList>
    </citation>
    <scope>NUCLEOTIDE SEQUENCE [LARGE SCALE GENOMIC DNA]</scope>
</reference>
<gene>
    <name evidence="2" type="ORF">TBRA_LOCUS16004</name>
</gene>
<evidence type="ECO:0000313" key="3">
    <source>
        <dbReference type="Proteomes" id="UP000479190"/>
    </source>
</evidence>
<feature type="compositionally biased region" description="Polar residues" evidence="1">
    <location>
        <begin position="514"/>
        <end position="523"/>
    </location>
</feature>
<organism evidence="2 3">
    <name type="scientific">Trichogramma brassicae</name>
    <dbReference type="NCBI Taxonomy" id="86971"/>
    <lineage>
        <taxon>Eukaryota</taxon>
        <taxon>Metazoa</taxon>
        <taxon>Ecdysozoa</taxon>
        <taxon>Arthropoda</taxon>
        <taxon>Hexapoda</taxon>
        <taxon>Insecta</taxon>
        <taxon>Pterygota</taxon>
        <taxon>Neoptera</taxon>
        <taxon>Endopterygota</taxon>
        <taxon>Hymenoptera</taxon>
        <taxon>Apocrita</taxon>
        <taxon>Proctotrupomorpha</taxon>
        <taxon>Chalcidoidea</taxon>
        <taxon>Trichogrammatidae</taxon>
        <taxon>Trichogramma</taxon>
    </lineage>
</organism>
<feature type="region of interest" description="Disordered" evidence="1">
    <location>
        <begin position="503"/>
        <end position="523"/>
    </location>
</feature>
<evidence type="ECO:0000256" key="1">
    <source>
        <dbReference type="SAM" id="MobiDB-lite"/>
    </source>
</evidence>
<dbReference type="EMBL" id="CADCXV010001449">
    <property type="protein sequence ID" value="CAB0044416.1"/>
    <property type="molecule type" value="Genomic_DNA"/>
</dbReference>
<name>A0A6H5J430_9HYME</name>